<dbReference type="InterPro" id="IPR015168">
    <property type="entry name" value="SsuA/THI5"/>
</dbReference>
<dbReference type="PANTHER" id="PTHR31528:SF3">
    <property type="entry name" value="THIAMINE BIOSYNTHESIS PROTEIN HI_0357-RELATED"/>
    <property type="match status" value="1"/>
</dbReference>
<dbReference type="STRING" id="225324.SAMN02745126_02125"/>
<feature type="domain" description="SsuA/THI5-like" evidence="1">
    <location>
        <begin position="47"/>
        <end position="249"/>
    </location>
</feature>
<proteinExistence type="predicted"/>
<evidence type="ECO:0000313" key="3">
    <source>
        <dbReference type="Proteomes" id="UP000190092"/>
    </source>
</evidence>
<dbReference type="EMBL" id="FUWJ01000002">
    <property type="protein sequence ID" value="SJZ74604.1"/>
    <property type="molecule type" value="Genomic_DNA"/>
</dbReference>
<protein>
    <submittedName>
        <fullName evidence="2">NitT/TauT family transport system substrate-binding protein</fullName>
    </submittedName>
</protein>
<gene>
    <name evidence="2" type="ORF">SAMN02745126_02125</name>
</gene>
<organism evidence="2 3">
    <name type="scientific">Enhydrobacter aerosaccus</name>
    <dbReference type="NCBI Taxonomy" id="225324"/>
    <lineage>
        <taxon>Bacteria</taxon>
        <taxon>Pseudomonadati</taxon>
        <taxon>Pseudomonadota</taxon>
        <taxon>Alphaproteobacteria</taxon>
        <taxon>Hyphomicrobiales</taxon>
        <taxon>Enhydrobacter</taxon>
    </lineage>
</organism>
<dbReference type="PANTHER" id="PTHR31528">
    <property type="entry name" value="4-AMINO-5-HYDROXYMETHYL-2-METHYLPYRIMIDINE PHOSPHATE SYNTHASE THI11-RELATED"/>
    <property type="match status" value="1"/>
</dbReference>
<dbReference type="RefSeq" id="WP_085933841.1">
    <property type="nucleotide sequence ID" value="NZ_FUWJ01000002.1"/>
</dbReference>
<accession>A0A1T4N5Y1</accession>
<dbReference type="GO" id="GO:0009228">
    <property type="term" value="P:thiamine biosynthetic process"/>
    <property type="evidence" value="ECO:0007669"/>
    <property type="project" value="InterPro"/>
</dbReference>
<name>A0A1T4N5Y1_9HYPH</name>
<dbReference type="SUPFAM" id="SSF53850">
    <property type="entry name" value="Periplasmic binding protein-like II"/>
    <property type="match status" value="1"/>
</dbReference>
<reference evidence="3" key="1">
    <citation type="submission" date="2017-02" db="EMBL/GenBank/DDBJ databases">
        <authorList>
            <person name="Varghese N."/>
            <person name="Submissions S."/>
        </authorList>
    </citation>
    <scope>NUCLEOTIDE SEQUENCE [LARGE SCALE GENOMIC DNA]</scope>
    <source>
        <strain evidence="3">ATCC 27094</strain>
    </source>
</reference>
<evidence type="ECO:0000313" key="2">
    <source>
        <dbReference type="EMBL" id="SJZ74604.1"/>
    </source>
</evidence>
<sequence>MTGAWRVNRRRALGLGLAGPLLVPLVRRARAQILDRLSFNTDWRAEAEHGGYYQAIAAGIYRKYGIECELRPGGPSLNIGQLLLAGRVDMIMSNSFEALTFVREGAPFFTIAALFQKDPQVLIAHPGTGFDSFEKLKGRTLLIGNGGRVTYWPYLRKKFGLSDSQLRPYTFNMAPFLADPNAVQQGFLSSEPYSIGQALGRPPEVMLIADAGFSAYQETIAISRKLATEKKDLIQRFVDATLEGWSQYLKGGPETDAANALIKRDNPDQTDDRIEYAVKVLNERGIVLSGDALTGGIGAMSEGRWQAFYDQMADVDVFPKGLDVRNAYSLAFVNKGIGRPT</sequence>
<dbReference type="Pfam" id="PF09084">
    <property type="entry name" value="NMT1"/>
    <property type="match status" value="1"/>
</dbReference>
<dbReference type="InterPro" id="IPR027939">
    <property type="entry name" value="NMT1/THI5"/>
</dbReference>
<dbReference type="AlphaFoldDB" id="A0A1T4N5Y1"/>
<dbReference type="OrthoDB" id="7431968at2"/>
<dbReference type="Gene3D" id="3.40.190.10">
    <property type="entry name" value="Periplasmic binding protein-like II"/>
    <property type="match status" value="2"/>
</dbReference>
<evidence type="ECO:0000259" key="1">
    <source>
        <dbReference type="Pfam" id="PF09084"/>
    </source>
</evidence>
<keyword evidence="3" id="KW-1185">Reference proteome</keyword>
<dbReference type="Proteomes" id="UP000190092">
    <property type="component" value="Unassembled WGS sequence"/>
</dbReference>